<evidence type="ECO:0000313" key="6">
    <source>
        <dbReference type="Proteomes" id="UP000554054"/>
    </source>
</evidence>
<evidence type="ECO:0000313" key="5">
    <source>
        <dbReference type="EMBL" id="NYF97055.1"/>
    </source>
</evidence>
<comment type="caution">
    <text evidence="5">The sequence shown here is derived from an EMBL/GenBank/DDBJ whole genome shotgun (WGS) entry which is preliminary data.</text>
</comment>
<proteinExistence type="predicted"/>
<keyword evidence="6" id="KW-1185">Reference proteome</keyword>
<dbReference type="Proteomes" id="UP000554054">
    <property type="component" value="Unassembled WGS sequence"/>
</dbReference>
<feature type="domain" description="CoA carboxyltransferase C-terminal" evidence="4">
    <location>
        <begin position="267"/>
        <end position="499"/>
    </location>
</feature>
<dbReference type="PANTHER" id="PTHR42995">
    <property type="entry name" value="ACETYL-COENZYME A CARBOXYLASE CARBOXYL TRANSFERASE SUBUNIT BETA, CHLOROPLASTIC"/>
    <property type="match status" value="1"/>
</dbReference>
<dbReference type="Pfam" id="PF01039">
    <property type="entry name" value="Carboxyl_trans"/>
    <property type="match status" value="1"/>
</dbReference>
<dbReference type="InterPro" id="IPR000438">
    <property type="entry name" value="Acetyl_CoA_COase_Trfase_b_su"/>
</dbReference>
<dbReference type="SUPFAM" id="SSF52096">
    <property type="entry name" value="ClpP/crotonase"/>
    <property type="match status" value="2"/>
</dbReference>
<feature type="region of interest" description="Disordered" evidence="2">
    <location>
        <begin position="227"/>
        <end position="265"/>
    </location>
</feature>
<evidence type="ECO:0000259" key="3">
    <source>
        <dbReference type="PROSITE" id="PS50980"/>
    </source>
</evidence>
<evidence type="ECO:0000256" key="2">
    <source>
        <dbReference type="SAM" id="MobiDB-lite"/>
    </source>
</evidence>
<accession>A0A852VTA3</accession>
<reference evidence="5 6" key="1">
    <citation type="submission" date="2020-07" db="EMBL/GenBank/DDBJ databases">
        <title>Sequencing the genomes of 1000 actinobacteria strains.</title>
        <authorList>
            <person name="Klenk H.-P."/>
        </authorList>
    </citation>
    <scope>NUCLEOTIDE SEQUENCE [LARGE SCALE GENOMIC DNA]</scope>
    <source>
        <strain evidence="5 6">DSM 26154</strain>
    </source>
</reference>
<protein>
    <submittedName>
        <fullName evidence="5">Acetyl-CoA carboxylase carboxyl transferase subunit beta</fullName>
        <ecNumber evidence="5">6.4.1.2</ecNumber>
    </submittedName>
</protein>
<dbReference type="PROSITE" id="PS50980">
    <property type="entry name" value="COA_CT_NTER"/>
    <property type="match status" value="1"/>
</dbReference>
<dbReference type="InterPro" id="IPR029045">
    <property type="entry name" value="ClpP/crotonase-like_dom_sf"/>
</dbReference>
<gene>
    <name evidence="5" type="ORF">BJY20_000447</name>
</gene>
<dbReference type="InterPro" id="IPR034733">
    <property type="entry name" value="AcCoA_carboxyl_beta"/>
</dbReference>
<sequence length="501" mass="52510">MSSARLTAHELIDTVVDEDTFLSWDGPLDLAGLDETYLDSLERAAERAGTDESVITGSARIHGHDVALIVGEFRFLGGSIGRAAAGRIVAAVRRATTQRLPLIAATASGGTRMQEGTPAFVTMIDISAAVVAHKAAGLPYLVYLRHPTTGGVFASWGSLGHMTIAEPEALIGFLGPVVYETVNGEPFPEGVQLAENLVEKGIVDAVVPTDQLAGIAARALTLLSATTERHTHPDARDASPGSPAAEGEDPVWHVTPFTSRPEPTQEEIDELWSAITVTRRADRPGVRELLRYAADDVIPLNGTGYGESDKGVMLALASFGGRPCVLVGQDRRYQVAESMGPAALREARRGMVMATELGLPLVTVIDTPGADLSPHAEEGALAGEIARSIADMTALTVPSVSVLLGEGTGGGALAMLPARRVIASSNAWLSPLPPEGASAILFKDTDHAPLLAARQRVGAVQMQQDGLVDVIVPEEPAAHEDPEGFAEAIGAAITEQINELL</sequence>
<feature type="domain" description="CoA carboxyltransferase N-terminal" evidence="3">
    <location>
        <begin position="1"/>
        <end position="238"/>
    </location>
</feature>
<dbReference type="GO" id="GO:0006633">
    <property type="term" value="P:fatty acid biosynthetic process"/>
    <property type="evidence" value="ECO:0007669"/>
    <property type="project" value="InterPro"/>
</dbReference>
<dbReference type="Gene3D" id="3.90.226.10">
    <property type="entry name" value="2-enoyl-CoA Hydratase, Chain A, domain 1"/>
    <property type="match status" value="2"/>
</dbReference>
<dbReference type="AlphaFoldDB" id="A0A852VTA3"/>
<evidence type="ECO:0000256" key="1">
    <source>
        <dbReference type="ARBA" id="ARBA00022679"/>
    </source>
</evidence>
<name>A0A852VTA3_9MICO</name>
<dbReference type="GO" id="GO:0016740">
    <property type="term" value="F:transferase activity"/>
    <property type="evidence" value="ECO:0007669"/>
    <property type="project" value="UniProtKB-KW"/>
</dbReference>
<dbReference type="GO" id="GO:0003989">
    <property type="term" value="F:acetyl-CoA carboxylase activity"/>
    <property type="evidence" value="ECO:0007669"/>
    <property type="project" value="UniProtKB-EC"/>
</dbReference>
<keyword evidence="1 5" id="KW-0808">Transferase</keyword>
<dbReference type="RefSeq" id="WP_185990034.1">
    <property type="nucleotide sequence ID" value="NZ_JACCAE010000001.1"/>
</dbReference>
<dbReference type="GO" id="GO:2001295">
    <property type="term" value="P:malonyl-CoA biosynthetic process"/>
    <property type="evidence" value="ECO:0007669"/>
    <property type="project" value="TreeGrafter"/>
</dbReference>
<dbReference type="GO" id="GO:0009317">
    <property type="term" value="C:acetyl-CoA carboxylase complex"/>
    <property type="evidence" value="ECO:0007669"/>
    <property type="project" value="InterPro"/>
</dbReference>
<dbReference type="EC" id="6.4.1.2" evidence="5"/>
<organism evidence="5 6">
    <name type="scientific">Janibacter cremeus</name>
    <dbReference type="NCBI Taxonomy" id="1285192"/>
    <lineage>
        <taxon>Bacteria</taxon>
        <taxon>Bacillati</taxon>
        <taxon>Actinomycetota</taxon>
        <taxon>Actinomycetes</taxon>
        <taxon>Micrococcales</taxon>
        <taxon>Intrasporangiaceae</taxon>
        <taxon>Janibacter</taxon>
    </lineage>
</organism>
<dbReference type="InterPro" id="IPR011763">
    <property type="entry name" value="COA_CT_C"/>
</dbReference>
<keyword evidence="5" id="KW-0436">Ligase</keyword>
<dbReference type="InterPro" id="IPR011762">
    <property type="entry name" value="COA_CT_N"/>
</dbReference>
<dbReference type="PROSITE" id="PS50989">
    <property type="entry name" value="COA_CT_CTER"/>
    <property type="match status" value="1"/>
</dbReference>
<dbReference type="EMBL" id="JACCAE010000001">
    <property type="protein sequence ID" value="NYF97055.1"/>
    <property type="molecule type" value="Genomic_DNA"/>
</dbReference>
<dbReference type="PANTHER" id="PTHR42995:SF5">
    <property type="entry name" value="ACETYL-COENZYME A CARBOXYLASE CARBOXYL TRANSFERASE SUBUNIT BETA, CHLOROPLASTIC"/>
    <property type="match status" value="1"/>
</dbReference>
<evidence type="ECO:0000259" key="4">
    <source>
        <dbReference type="PROSITE" id="PS50989"/>
    </source>
</evidence>
<dbReference type="PRINTS" id="PR01070">
    <property type="entry name" value="ACCCTRFRASEB"/>
</dbReference>
<feature type="compositionally biased region" description="Basic and acidic residues" evidence="2">
    <location>
        <begin position="227"/>
        <end position="237"/>
    </location>
</feature>